<feature type="domain" description="HTH cro/C1-type" evidence="1">
    <location>
        <begin position="41"/>
        <end position="98"/>
    </location>
</feature>
<keyword evidence="2" id="KW-0238">DNA-binding</keyword>
<dbReference type="GO" id="GO:0003677">
    <property type="term" value="F:DNA binding"/>
    <property type="evidence" value="ECO:0007669"/>
    <property type="project" value="UniProtKB-KW"/>
</dbReference>
<dbReference type="OrthoDB" id="3694172at2"/>
<dbReference type="CDD" id="cd00093">
    <property type="entry name" value="HTH_XRE"/>
    <property type="match status" value="1"/>
</dbReference>
<name>A0A1H5F5A5_9NOCA</name>
<dbReference type="SUPFAM" id="SSF47413">
    <property type="entry name" value="lambda repressor-like DNA-binding domains"/>
    <property type="match status" value="1"/>
</dbReference>
<dbReference type="AlphaFoldDB" id="A0A1H5F5A5"/>
<reference evidence="3" key="1">
    <citation type="submission" date="2016-10" db="EMBL/GenBank/DDBJ databases">
        <authorList>
            <person name="Varghese N."/>
            <person name="Submissions S."/>
        </authorList>
    </citation>
    <scope>NUCLEOTIDE SEQUENCE [LARGE SCALE GENOMIC DNA]</scope>
    <source>
        <strain evidence="3">DSM 44498</strain>
    </source>
</reference>
<dbReference type="Pfam" id="PF01381">
    <property type="entry name" value="HTH_3"/>
    <property type="match status" value="1"/>
</dbReference>
<accession>A0A1H5F5A5</accession>
<evidence type="ECO:0000259" key="1">
    <source>
        <dbReference type="PROSITE" id="PS50943"/>
    </source>
</evidence>
<gene>
    <name evidence="2" type="ORF">SAMN04490239_9494</name>
</gene>
<dbReference type="Gene3D" id="1.10.260.40">
    <property type="entry name" value="lambda repressor-like DNA-binding domains"/>
    <property type="match status" value="1"/>
</dbReference>
<organism evidence="2 3">
    <name type="scientific">Rhodococcus koreensis</name>
    <dbReference type="NCBI Taxonomy" id="99653"/>
    <lineage>
        <taxon>Bacteria</taxon>
        <taxon>Bacillati</taxon>
        <taxon>Actinomycetota</taxon>
        <taxon>Actinomycetes</taxon>
        <taxon>Mycobacteriales</taxon>
        <taxon>Nocardiaceae</taxon>
        <taxon>Rhodococcus</taxon>
    </lineage>
</organism>
<dbReference type="InterPro" id="IPR010982">
    <property type="entry name" value="Lambda_DNA-bd_dom_sf"/>
</dbReference>
<sequence>MDSHSVFWDDLAEDLEDPEFLRAFLLESIRIKTVDSIINGIDDAREAAHLSKAALARAVSVEPAAVRRLLSASSSNPTLGTVSELAAAVGFRLTLEPLNDRQGSALSKALVDGEVQDQAELRAAIDVFDAATC</sequence>
<keyword evidence="3" id="KW-1185">Reference proteome</keyword>
<dbReference type="PROSITE" id="PS50943">
    <property type="entry name" value="HTH_CROC1"/>
    <property type="match status" value="1"/>
</dbReference>
<dbReference type="Proteomes" id="UP000183561">
    <property type="component" value="Unassembled WGS sequence"/>
</dbReference>
<dbReference type="InterPro" id="IPR001387">
    <property type="entry name" value="Cro/C1-type_HTH"/>
</dbReference>
<evidence type="ECO:0000313" key="3">
    <source>
        <dbReference type="Proteomes" id="UP000183561"/>
    </source>
</evidence>
<protein>
    <submittedName>
        <fullName evidence="2">DNA-binding prophage protein</fullName>
    </submittedName>
</protein>
<proteinExistence type="predicted"/>
<dbReference type="RefSeq" id="WP_072950770.1">
    <property type="nucleotide sequence ID" value="NZ_FNSV01000009.1"/>
</dbReference>
<dbReference type="EMBL" id="FNSV01000009">
    <property type="protein sequence ID" value="SED98473.1"/>
    <property type="molecule type" value="Genomic_DNA"/>
</dbReference>
<evidence type="ECO:0000313" key="2">
    <source>
        <dbReference type="EMBL" id="SED98473.1"/>
    </source>
</evidence>